<gene>
    <name evidence="5" type="ORF">F1189_17760</name>
</gene>
<evidence type="ECO:0000256" key="1">
    <source>
        <dbReference type="ARBA" id="ARBA00022729"/>
    </source>
</evidence>
<keyword evidence="6" id="KW-1185">Reference proteome</keyword>
<dbReference type="GO" id="GO:0015159">
    <property type="term" value="F:polysaccharide transmembrane transporter activity"/>
    <property type="evidence" value="ECO:0007669"/>
    <property type="project" value="InterPro"/>
</dbReference>
<dbReference type="PANTHER" id="PTHR33619">
    <property type="entry name" value="POLYSACCHARIDE EXPORT PROTEIN GFCE-RELATED"/>
    <property type="match status" value="1"/>
</dbReference>
<proteinExistence type="predicted"/>
<dbReference type="PROSITE" id="PS51257">
    <property type="entry name" value="PROKAR_LIPOPROTEIN"/>
    <property type="match status" value="1"/>
</dbReference>
<dbReference type="PANTHER" id="PTHR33619:SF3">
    <property type="entry name" value="POLYSACCHARIDE EXPORT PROTEIN GFCE-RELATED"/>
    <property type="match status" value="1"/>
</dbReference>
<accession>A0A5M6IR56</accession>
<comment type="caution">
    <text evidence="5">The sequence shown here is derived from an EMBL/GenBank/DDBJ whole genome shotgun (WGS) entry which is preliminary data.</text>
</comment>
<dbReference type="InterPro" id="IPR003715">
    <property type="entry name" value="Poly_export_N"/>
</dbReference>
<reference evidence="5 6" key="1">
    <citation type="submission" date="2019-09" db="EMBL/GenBank/DDBJ databases">
        <title>Genome sequence of Rhodovastum atsumiense, a diverse member of the Acetobacteraceae family of non-sulfur purple photosynthetic bacteria.</title>
        <authorList>
            <person name="Meyer T."/>
            <person name="Kyndt J."/>
        </authorList>
    </citation>
    <scope>NUCLEOTIDE SEQUENCE [LARGE SCALE GENOMIC DNA]</scope>
    <source>
        <strain evidence="5 6">DSM 21279</strain>
    </source>
</reference>
<dbReference type="OrthoDB" id="197007at2"/>
<dbReference type="InterPro" id="IPR019554">
    <property type="entry name" value="Soluble_ligand-bd"/>
</dbReference>
<dbReference type="Gene3D" id="3.10.560.10">
    <property type="entry name" value="Outer membrane lipoprotein wza domain like"/>
    <property type="match status" value="1"/>
</dbReference>
<organism evidence="5 6">
    <name type="scientific">Rhodovastum atsumiense</name>
    <dbReference type="NCBI Taxonomy" id="504468"/>
    <lineage>
        <taxon>Bacteria</taxon>
        <taxon>Pseudomonadati</taxon>
        <taxon>Pseudomonadota</taxon>
        <taxon>Alphaproteobacteria</taxon>
        <taxon>Acetobacterales</taxon>
        <taxon>Acetobacteraceae</taxon>
        <taxon>Rhodovastum</taxon>
    </lineage>
</organism>
<dbReference type="AlphaFoldDB" id="A0A5M6IR56"/>
<sequence length="191" mass="20587">MTSFLRSLFTVTLLIGLLAASACSSPGSRLPPVPAVTFEDYKLGPGDQIRIITFSDEQLTGDFRVNDSGTIALPLLGQVRAAGLTTNQLADEVAATLRSKNLYRDPSVAVEIIAYRPVFVLGEVTRPGQYPYQPGMSVVTAVAVAGGFTYRAVEDSASIVRLQDGKATEYRAGRQSLVQPGDVITIFERRF</sequence>
<evidence type="ECO:0000259" key="3">
    <source>
        <dbReference type="Pfam" id="PF02563"/>
    </source>
</evidence>
<evidence type="ECO:0000256" key="2">
    <source>
        <dbReference type="SAM" id="SignalP"/>
    </source>
</evidence>
<evidence type="ECO:0000259" key="4">
    <source>
        <dbReference type="Pfam" id="PF10531"/>
    </source>
</evidence>
<feature type="chain" id="PRO_5024393710" evidence="2">
    <location>
        <begin position="23"/>
        <end position="191"/>
    </location>
</feature>
<dbReference type="Pfam" id="PF02563">
    <property type="entry name" value="Poly_export"/>
    <property type="match status" value="1"/>
</dbReference>
<name>A0A5M6IR56_9PROT</name>
<keyword evidence="1 2" id="KW-0732">Signal</keyword>
<dbReference type="Gene3D" id="3.30.1950.10">
    <property type="entry name" value="wza like domain"/>
    <property type="match status" value="1"/>
</dbReference>
<feature type="domain" description="Soluble ligand binding" evidence="4">
    <location>
        <begin position="118"/>
        <end position="166"/>
    </location>
</feature>
<evidence type="ECO:0000313" key="5">
    <source>
        <dbReference type="EMBL" id="KAA5610773.1"/>
    </source>
</evidence>
<dbReference type="EMBL" id="VWPK01000028">
    <property type="protein sequence ID" value="KAA5610773.1"/>
    <property type="molecule type" value="Genomic_DNA"/>
</dbReference>
<feature type="domain" description="Polysaccharide export protein N-terminal" evidence="3">
    <location>
        <begin position="39"/>
        <end position="112"/>
    </location>
</feature>
<dbReference type="InterPro" id="IPR049712">
    <property type="entry name" value="Poly_export"/>
</dbReference>
<evidence type="ECO:0000313" key="6">
    <source>
        <dbReference type="Proteomes" id="UP000325255"/>
    </source>
</evidence>
<dbReference type="Pfam" id="PF10531">
    <property type="entry name" value="SLBB"/>
    <property type="match status" value="1"/>
</dbReference>
<protein>
    <submittedName>
        <fullName evidence="5">Polysaccharide export protein</fullName>
    </submittedName>
</protein>
<feature type="signal peptide" evidence="2">
    <location>
        <begin position="1"/>
        <end position="22"/>
    </location>
</feature>
<dbReference type="Proteomes" id="UP000325255">
    <property type="component" value="Unassembled WGS sequence"/>
</dbReference>